<accession>A0A173LQ85</accession>
<evidence type="ECO:0000256" key="1">
    <source>
        <dbReference type="SAM" id="MobiDB-lite"/>
    </source>
</evidence>
<dbReference type="InterPro" id="IPR023393">
    <property type="entry name" value="START-like_dom_sf"/>
</dbReference>
<dbReference type="RefSeq" id="WP_067477408.1">
    <property type="nucleotide sequence ID" value="NZ_CP015961.1"/>
</dbReference>
<evidence type="ECO:0000313" key="2">
    <source>
        <dbReference type="EMBL" id="ANI93711.1"/>
    </source>
</evidence>
<evidence type="ECO:0000313" key="3">
    <source>
        <dbReference type="Proteomes" id="UP000186104"/>
    </source>
</evidence>
<sequence>MARIKEVSDDVIIAVDPSIAYENVSDVTQMPRWSPENTGAEIDASERPQASSKAYVGMTFVGSNARSGFRWHTRCEVTEADPGRKFTFRVREYGFGKPILKVPVATWSYSFEPVEGGCKVTETWTDDRRWPDAVAAVFDRIVTGKTGFAQFQQGNIRRTLEGLKAELER</sequence>
<dbReference type="CDD" id="cd07812">
    <property type="entry name" value="SRPBCC"/>
    <property type="match status" value="1"/>
</dbReference>
<reference evidence="2 3" key="1">
    <citation type="submission" date="2016-06" db="EMBL/GenBank/DDBJ databases">
        <title>Complete genome sequence of a saline-alkali tolerant type strain Dietzia timorensis ID05-A0528T.</title>
        <authorList>
            <person name="Wu X."/>
        </authorList>
    </citation>
    <scope>NUCLEOTIDE SEQUENCE [LARGE SCALE GENOMIC DNA]</scope>
    <source>
        <strain evidence="2 3">ID05-A0528</strain>
    </source>
</reference>
<dbReference type="SUPFAM" id="SSF55961">
    <property type="entry name" value="Bet v1-like"/>
    <property type="match status" value="1"/>
</dbReference>
<dbReference type="EMBL" id="CP015961">
    <property type="protein sequence ID" value="ANI93711.1"/>
    <property type="molecule type" value="Genomic_DNA"/>
</dbReference>
<dbReference type="Pfam" id="PF10604">
    <property type="entry name" value="Polyketide_cyc2"/>
    <property type="match status" value="1"/>
</dbReference>
<keyword evidence="3" id="KW-1185">Reference proteome</keyword>
<dbReference type="OrthoDB" id="4618973at2"/>
<evidence type="ECO:0008006" key="4">
    <source>
        <dbReference type="Google" id="ProtNLM"/>
    </source>
</evidence>
<protein>
    <recommendedName>
        <fullName evidence="4">Polyketide cyclase</fullName>
    </recommendedName>
</protein>
<name>A0A173LQ85_9ACTN</name>
<gene>
    <name evidence="2" type="ORF">BJL86_2952</name>
</gene>
<dbReference type="AlphaFoldDB" id="A0A173LQ85"/>
<organism evidence="2 3">
    <name type="scientific">Dietzia timorensis</name>
    <dbReference type="NCBI Taxonomy" id="499555"/>
    <lineage>
        <taxon>Bacteria</taxon>
        <taxon>Bacillati</taxon>
        <taxon>Actinomycetota</taxon>
        <taxon>Actinomycetes</taxon>
        <taxon>Mycobacteriales</taxon>
        <taxon>Dietziaceae</taxon>
        <taxon>Dietzia</taxon>
    </lineage>
</organism>
<dbReference type="InterPro" id="IPR019587">
    <property type="entry name" value="Polyketide_cyclase/dehydratase"/>
</dbReference>
<dbReference type="Proteomes" id="UP000186104">
    <property type="component" value="Chromosome"/>
</dbReference>
<dbReference type="KEGG" id="dtm:BJL86_2952"/>
<dbReference type="STRING" id="499555.BJL86_2952"/>
<dbReference type="Gene3D" id="3.30.530.20">
    <property type="match status" value="1"/>
</dbReference>
<feature type="region of interest" description="Disordered" evidence="1">
    <location>
        <begin position="30"/>
        <end position="49"/>
    </location>
</feature>
<proteinExistence type="predicted"/>